<dbReference type="AlphaFoldDB" id="A0A1T5HUI2"/>
<gene>
    <name evidence="1" type="ORF">CELE_F11A6.15</name>
    <name evidence="1 3" type="ORF">F11A6.15</name>
</gene>
<organism evidence="1 2">
    <name type="scientific">Caenorhabditis elegans</name>
    <dbReference type="NCBI Taxonomy" id="6239"/>
    <lineage>
        <taxon>Eukaryota</taxon>
        <taxon>Metazoa</taxon>
        <taxon>Ecdysozoa</taxon>
        <taxon>Nematoda</taxon>
        <taxon>Chromadorea</taxon>
        <taxon>Rhabditida</taxon>
        <taxon>Rhabditina</taxon>
        <taxon>Rhabditomorpha</taxon>
        <taxon>Rhabditoidea</taxon>
        <taxon>Rhabditidae</taxon>
        <taxon>Peloderinae</taxon>
        <taxon>Caenorhabditis</taxon>
    </lineage>
</organism>
<dbReference type="ExpressionAtlas" id="A0A1T5HUI2">
    <property type="expression patterns" value="baseline"/>
</dbReference>
<dbReference type="EMBL" id="BX284601">
    <property type="protein sequence ID" value="SKC30490.1"/>
    <property type="molecule type" value="Genomic_DNA"/>
</dbReference>
<dbReference type="Proteomes" id="UP000001940">
    <property type="component" value="Chromosome I"/>
</dbReference>
<protein>
    <submittedName>
        <fullName evidence="1">Uncharacterized protein</fullName>
    </submittedName>
</protein>
<sequence length="17" mass="2048">MEKVEKELRAITFTCCF</sequence>
<keyword evidence="2" id="KW-1185">Reference proteome</keyword>
<accession>A0A1T5HUI2</accession>
<dbReference type="AGR" id="WB:WBGene00206532"/>
<proteinExistence type="predicted"/>
<name>A0A1T5HUI2_CAEEL</name>
<evidence type="ECO:0000313" key="1">
    <source>
        <dbReference type="EMBL" id="SKC30490.1"/>
    </source>
</evidence>
<dbReference type="Bgee" id="WBGene00206532">
    <property type="expression patterns" value="Expressed in larva and 3 other cell types or tissues"/>
</dbReference>
<evidence type="ECO:0000313" key="3">
    <source>
        <dbReference type="WormBase" id="F11A6.15b"/>
    </source>
</evidence>
<reference evidence="1 2" key="1">
    <citation type="journal article" date="1998" name="Science">
        <title>Genome sequence of the nematode C. elegans: a platform for investigating biology.</title>
        <authorList>
            <consortium name="The C. elegans sequencing consortium"/>
            <person name="Sulson J.E."/>
            <person name="Waterston R."/>
        </authorList>
    </citation>
    <scope>NUCLEOTIDE SEQUENCE [LARGE SCALE GENOMIC DNA]</scope>
    <source>
        <strain evidence="1 2">Bristol N2</strain>
    </source>
</reference>
<dbReference type="WormBase" id="F11A6.15b">
    <property type="protein sequence ID" value="CE51943"/>
    <property type="gene ID" value="WBGene00206532"/>
</dbReference>
<evidence type="ECO:0000313" key="2">
    <source>
        <dbReference type="Proteomes" id="UP000001940"/>
    </source>
</evidence>